<dbReference type="RefSeq" id="WP_179388102.1">
    <property type="nucleotide sequence ID" value="NZ_JACBYQ010000001.1"/>
</dbReference>
<dbReference type="GO" id="GO:0008932">
    <property type="term" value="F:lytic endotransglycosylase activity"/>
    <property type="evidence" value="ECO:0007669"/>
    <property type="project" value="UniProtKB-UniRule"/>
</dbReference>
<keyword evidence="9" id="KW-1185">Reference proteome</keyword>
<dbReference type="GO" id="GO:0009252">
    <property type="term" value="P:peptidoglycan biosynthetic process"/>
    <property type="evidence" value="ECO:0007669"/>
    <property type="project" value="UniProtKB-UniRule"/>
</dbReference>
<evidence type="ECO:0000256" key="5">
    <source>
        <dbReference type="ARBA" id="ARBA00023239"/>
    </source>
</evidence>
<feature type="site" description="Important for catalytic activity" evidence="7">
    <location>
        <position position="262"/>
    </location>
</feature>
<keyword evidence="3 7" id="KW-1133">Transmembrane helix</keyword>
<dbReference type="Pfam" id="PF02618">
    <property type="entry name" value="YceG"/>
    <property type="match status" value="1"/>
</dbReference>
<comment type="caution">
    <text evidence="8">The sequence shown here is derived from an EMBL/GenBank/DDBJ whole genome shotgun (WGS) entry which is preliminary data.</text>
</comment>
<evidence type="ECO:0000313" key="8">
    <source>
        <dbReference type="EMBL" id="NYE94328.1"/>
    </source>
</evidence>
<dbReference type="EMBL" id="JACBYQ010000001">
    <property type="protein sequence ID" value="NYE94328.1"/>
    <property type="molecule type" value="Genomic_DNA"/>
</dbReference>
<feature type="transmembrane region" description="Helical" evidence="7">
    <location>
        <begin position="48"/>
        <end position="68"/>
    </location>
</feature>
<dbReference type="InterPro" id="IPR003770">
    <property type="entry name" value="MLTG-like"/>
</dbReference>
<reference evidence="8 9" key="1">
    <citation type="submission" date="2020-07" db="EMBL/GenBank/DDBJ databases">
        <title>Sequencing the genomes of 1000 actinobacteria strains.</title>
        <authorList>
            <person name="Klenk H.-P."/>
        </authorList>
    </citation>
    <scope>NUCLEOTIDE SEQUENCE [LARGE SCALE GENOMIC DNA]</scope>
    <source>
        <strain evidence="8 9">DSM 102047</strain>
    </source>
</reference>
<dbReference type="AlphaFoldDB" id="A0A7Y9LRM5"/>
<dbReference type="Proteomes" id="UP000521748">
    <property type="component" value="Unassembled WGS sequence"/>
</dbReference>
<evidence type="ECO:0000256" key="4">
    <source>
        <dbReference type="ARBA" id="ARBA00023136"/>
    </source>
</evidence>
<evidence type="ECO:0000256" key="3">
    <source>
        <dbReference type="ARBA" id="ARBA00022989"/>
    </source>
</evidence>
<dbReference type="NCBIfam" id="TIGR00247">
    <property type="entry name" value="endolytic transglycosylase MltG"/>
    <property type="match status" value="1"/>
</dbReference>
<comment type="function">
    <text evidence="7">Functions as a peptidoglycan terminase that cleaves nascent peptidoglycan strands endolytically to terminate their elongation.</text>
</comment>
<keyword evidence="6 7" id="KW-0961">Cell wall biogenesis/degradation</keyword>
<dbReference type="EC" id="4.2.2.29" evidence="7"/>
<accession>A0A7Y9LRM5</accession>
<evidence type="ECO:0000256" key="7">
    <source>
        <dbReference type="HAMAP-Rule" id="MF_02065"/>
    </source>
</evidence>
<keyword evidence="1 7" id="KW-1003">Cell membrane</keyword>
<organism evidence="8 9">
    <name type="scientific">Psychromicrobium silvestre</name>
    <dbReference type="NCBI Taxonomy" id="1645614"/>
    <lineage>
        <taxon>Bacteria</taxon>
        <taxon>Bacillati</taxon>
        <taxon>Actinomycetota</taxon>
        <taxon>Actinomycetes</taxon>
        <taxon>Micrococcales</taxon>
        <taxon>Micrococcaceae</taxon>
        <taxon>Psychromicrobium</taxon>
    </lineage>
</organism>
<dbReference type="Gene3D" id="3.30.1490.480">
    <property type="entry name" value="Endolytic murein transglycosylase"/>
    <property type="match status" value="1"/>
</dbReference>
<evidence type="ECO:0000256" key="2">
    <source>
        <dbReference type="ARBA" id="ARBA00022692"/>
    </source>
</evidence>
<dbReference type="PANTHER" id="PTHR30518:SF2">
    <property type="entry name" value="ENDOLYTIC MUREIN TRANSGLYCOSYLASE"/>
    <property type="match status" value="1"/>
</dbReference>
<proteinExistence type="inferred from homology"/>
<protein>
    <recommendedName>
        <fullName evidence="7">Endolytic murein transglycosylase</fullName>
        <ecNumber evidence="7">4.2.2.29</ecNumber>
    </recommendedName>
    <alternativeName>
        <fullName evidence="7">Peptidoglycan lytic transglycosylase</fullName>
    </alternativeName>
    <alternativeName>
        <fullName evidence="7">Peptidoglycan polymerization terminase</fullName>
    </alternativeName>
</protein>
<gene>
    <name evidence="7" type="primary">mltG</name>
    <name evidence="8" type="ORF">FHU41_000549</name>
</gene>
<name>A0A7Y9LRM5_9MICC</name>
<dbReference type="PANTHER" id="PTHR30518">
    <property type="entry name" value="ENDOLYTIC MUREIN TRANSGLYCOSYLASE"/>
    <property type="match status" value="1"/>
</dbReference>
<keyword evidence="2 7" id="KW-0812">Transmembrane</keyword>
<dbReference type="GO" id="GO:0005886">
    <property type="term" value="C:plasma membrane"/>
    <property type="evidence" value="ECO:0007669"/>
    <property type="project" value="UniProtKB-SubCell"/>
</dbReference>
<comment type="catalytic activity">
    <reaction evidence="7">
        <text>a peptidoglycan chain = a peptidoglycan chain with N-acetyl-1,6-anhydromuramyl-[peptide] at the reducing end + a peptidoglycan chain with N-acetylglucosamine at the non-reducing end.</text>
        <dbReference type="EC" id="4.2.2.29"/>
    </reaction>
</comment>
<comment type="similarity">
    <text evidence="7">Belongs to the transglycosylase MltG family.</text>
</comment>
<evidence type="ECO:0000256" key="6">
    <source>
        <dbReference type="ARBA" id="ARBA00023316"/>
    </source>
</evidence>
<dbReference type="HAMAP" id="MF_02065">
    <property type="entry name" value="MltG"/>
    <property type="match status" value="1"/>
</dbReference>
<evidence type="ECO:0000256" key="1">
    <source>
        <dbReference type="ARBA" id="ARBA00022475"/>
    </source>
</evidence>
<evidence type="ECO:0000313" key="9">
    <source>
        <dbReference type="Proteomes" id="UP000521748"/>
    </source>
</evidence>
<keyword evidence="5 7" id="KW-0456">Lyase</keyword>
<sequence length="392" mass="42146">MNPIFTDEPAEQAPEGPANVIEHFEQTPAHSRRAARTSRKVRRRRRSLIFILIVAAFVVAGYFAVQVISPMLNFNTTKDFPGPGQGEVNYTLPNGASARIVAADLVKQNVVASEGAFVDALNAANGASLLLPGVYPLKQEMKAADVVTVLLAASKQKVHYAPIQQNLRQSEVFAALATATGLPLSDFTTLAKTPTALGLPAKAPSLEGYLSPGQYQFAVDMTAKQVLTEMIQKTKDELTQAGVTDPEEQFRVLTIASIVEAEGNEANYAKISGAIENRLKNTTAVTGGRLESDATVAYGLGVKTYNITNTQKLDKSNKYNTFANPGLPIGPIGSPTNAAIQAAAHPEANDYYFWVTVNLDNGETLYATTLAQHEANVKKYQAWCQANTGKCQ</sequence>
<keyword evidence="4 7" id="KW-0472">Membrane</keyword>
<dbReference type="GO" id="GO:0071555">
    <property type="term" value="P:cell wall organization"/>
    <property type="evidence" value="ECO:0007669"/>
    <property type="project" value="UniProtKB-KW"/>
</dbReference>
<comment type="subcellular location">
    <subcellularLocation>
        <location evidence="7">Cell membrane</location>
        <topology evidence="7">Single-pass membrane protein</topology>
    </subcellularLocation>
</comment>